<evidence type="ECO:0000313" key="1">
    <source>
        <dbReference type="EMBL" id="KAH1046363.1"/>
    </source>
</evidence>
<comment type="caution">
    <text evidence="1">The sequence shown here is derived from an EMBL/GenBank/DDBJ whole genome shotgun (WGS) entry which is preliminary data.</text>
</comment>
<reference evidence="1 2" key="1">
    <citation type="journal article" date="2021" name="Plant Biotechnol. J.">
        <title>Multi-omics assisted identification of the key and species-specific regulatory components of drought-tolerant mechanisms in Gossypium stocksii.</title>
        <authorList>
            <person name="Yu D."/>
            <person name="Ke L."/>
            <person name="Zhang D."/>
            <person name="Wu Y."/>
            <person name="Sun Y."/>
            <person name="Mei J."/>
            <person name="Sun J."/>
            <person name="Sun Y."/>
        </authorList>
    </citation>
    <scope>NUCLEOTIDE SEQUENCE [LARGE SCALE GENOMIC DNA]</scope>
    <source>
        <strain evidence="2">cv. E1</strain>
        <tissue evidence="1">Leaf</tissue>
    </source>
</reference>
<gene>
    <name evidence="1" type="ORF">J1N35_037147</name>
</gene>
<dbReference type="AlphaFoldDB" id="A0A9D3UJL4"/>
<accession>A0A9D3UJL4</accession>
<sequence length="106" mass="12117">MFEAPMLVRVEICHCKRYREDQSGKTFEKSLTSARCVSVQVMEVNAILPTSSSDNSELGTEALTRVVREVLEKVFEPRLERANEMFQARCVDCGNKKYCSPLRLEP</sequence>
<organism evidence="1 2">
    <name type="scientific">Gossypium stocksii</name>
    <dbReference type="NCBI Taxonomy" id="47602"/>
    <lineage>
        <taxon>Eukaryota</taxon>
        <taxon>Viridiplantae</taxon>
        <taxon>Streptophyta</taxon>
        <taxon>Embryophyta</taxon>
        <taxon>Tracheophyta</taxon>
        <taxon>Spermatophyta</taxon>
        <taxon>Magnoliopsida</taxon>
        <taxon>eudicotyledons</taxon>
        <taxon>Gunneridae</taxon>
        <taxon>Pentapetalae</taxon>
        <taxon>rosids</taxon>
        <taxon>malvids</taxon>
        <taxon>Malvales</taxon>
        <taxon>Malvaceae</taxon>
        <taxon>Malvoideae</taxon>
        <taxon>Gossypium</taxon>
    </lineage>
</organism>
<protein>
    <submittedName>
        <fullName evidence="1">Uncharacterized protein</fullName>
    </submittedName>
</protein>
<dbReference type="Proteomes" id="UP000828251">
    <property type="component" value="Unassembled WGS sequence"/>
</dbReference>
<keyword evidence="2" id="KW-1185">Reference proteome</keyword>
<name>A0A9D3UJL4_9ROSI</name>
<evidence type="ECO:0000313" key="2">
    <source>
        <dbReference type="Proteomes" id="UP000828251"/>
    </source>
</evidence>
<dbReference type="EMBL" id="JAIQCV010000011">
    <property type="protein sequence ID" value="KAH1046363.1"/>
    <property type="molecule type" value="Genomic_DNA"/>
</dbReference>
<proteinExistence type="predicted"/>